<feature type="compositionally biased region" description="Basic residues" evidence="1">
    <location>
        <begin position="19"/>
        <end position="39"/>
    </location>
</feature>
<evidence type="ECO:0000313" key="3">
    <source>
        <dbReference type="WBParaSite" id="PTRK_0000164200.1"/>
    </source>
</evidence>
<dbReference type="WBParaSite" id="PTRK_0000164200.1">
    <property type="protein sequence ID" value="PTRK_0000164200.1"/>
    <property type="gene ID" value="PTRK_0000164200"/>
</dbReference>
<feature type="region of interest" description="Disordered" evidence="1">
    <location>
        <begin position="1"/>
        <end position="39"/>
    </location>
</feature>
<feature type="compositionally biased region" description="Basic and acidic residues" evidence="1">
    <location>
        <begin position="71"/>
        <end position="81"/>
    </location>
</feature>
<name>A0A0N4Z3V6_PARTI</name>
<sequence>MPEGGVRRSRLREVATPGPRRRLRPHAPVRHSSHRGPVRRRLRHHRLHRRGGRADFHRLHAAGGGGLGLYRLDRDPPRHGSDQALIRTPGLDRRLDRRHRGQAVARPGDRRVQAVGQPGQVRRHRHLRGRGHRGRGRLSDRRRTRSRREAGQDLHRLADRPRPDFQGSRRRGRGQHARRREGL</sequence>
<evidence type="ECO:0000313" key="2">
    <source>
        <dbReference type="Proteomes" id="UP000038045"/>
    </source>
</evidence>
<dbReference type="Proteomes" id="UP000038045">
    <property type="component" value="Unplaced"/>
</dbReference>
<dbReference type="AlphaFoldDB" id="A0A0N4Z3V6"/>
<feature type="compositionally biased region" description="Basic residues" evidence="1">
    <location>
        <begin position="121"/>
        <end position="136"/>
    </location>
</feature>
<proteinExistence type="predicted"/>
<reference evidence="3" key="1">
    <citation type="submission" date="2017-02" db="UniProtKB">
        <authorList>
            <consortium name="WormBaseParasite"/>
        </authorList>
    </citation>
    <scope>IDENTIFICATION</scope>
</reference>
<protein>
    <submittedName>
        <fullName evidence="3">LigA</fullName>
    </submittedName>
</protein>
<accession>A0A0N4Z3V6</accession>
<feature type="region of interest" description="Disordered" evidence="1">
    <location>
        <begin position="70"/>
        <end position="183"/>
    </location>
</feature>
<feature type="compositionally biased region" description="Basic residues" evidence="1">
    <location>
        <begin position="168"/>
        <end position="183"/>
    </location>
</feature>
<keyword evidence="2" id="KW-1185">Reference proteome</keyword>
<evidence type="ECO:0000256" key="1">
    <source>
        <dbReference type="SAM" id="MobiDB-lite"/>
    </source>
</evidence>
<organism evidence="2 3">
    <name type="scientific">Parastrongyloides trichosuri</name>
    <name type="common">Possum-specific nematode worm</name>
    <dbReference type="NCBI Taxonomy" id="131310"/>
    <lineage>
        <taxon>Eukaryota</taxon>
        <taxon>Metazoa</taxon>
        <taxon>Ecdysozoa</taxon>
        <taxon>Nematoda</taxon>
        <taxon>Chromadorea</taxon>
        <taxon>Rhabditida</taxon>
        <taxon>Tylenchina</taxon>
        <taxon>Panagrolaimomorpha</taxon>
        <taxon>Strongyloidoidea</taxon>
        <taxon>Strongyloididae</taxon>
        <taxon>Parastrongyloides</taxon>
    </lineage>
</organism>
<feature type="compositionally biased region" description="Basic and acidic residues" evidence="1">
    <location>
        <begin position="137"/>
        <end position="163"/>
    </location>
</feature>